<name>A0AA41UKA7_9BACT</name>
<dbReference type="PANTHER" id="PTHR45982">
    <property type="entry name" value="REGULATOR OF CHROMOSOME CONDENSATION"/>
    <property type="match status" value="1"/>
</dbReference>
<evidence type="ECO:0000256" key="3">
    <source>
        <dbReference type="SAM" id="Phobius"/>
    </source>
</evidence>
<accession>A0AA41UKA7</accession>
<feature type="domain" description="Bacterial repeat" evidence="4">
    <location>
        <begin position="542"/>
        <end position="576"/>
    </location>
</feature>
<dbReference type="InterPro" id="IPR044060">
    <property type="entry name" value="Bacterial_rp_domain"/>
</dbReference>
<comment type="caution">
    <text evidence="6">The sequence shown here is derived from an EMBL/GenBank/DDBJ whole genome shotgun (WGS) entry which is preliminary data.</text>
</comment>
<dbReference type="Pfam" id="PF18998">
    <property type="entry name" value="Flg_new_2"/>
    <property type="match status" value="2"/>
</dbReference>
<keyword evidence="3" id="KW-0472">Membrane</keyword>
<dbReference type="InterPro" id="IPR009091">
    <property type="entry name" value="RCC1/BLIP-II"/>
</dbReference>
<dbReference type="Pfam" id="PF13287">
    <property type="entry name" value="Fn3_assoc"/>
    <property type="match status" value="1"/>
</dbReference>
<reference evidence="6" key="1">
    <citation type="submission" date="2022-04" db="EMBL/GenBank/DDBJ databases">
        <title>Desulfatitalea alkaliphila sp. nov., a novel anaerobic sulfate-reducing bacterium isolated from terrestrial mud volcano, Taman Peninsula, Russia.</title>
        <authorList>
            <person name="Khomyakova M.A."/>
            <person name="Merkel A.Y."/>
            <person name="Slobodkin A.I."/>
        </authorList>
    </citation>
    <scope>NUCLEOTIDE SEQUENCE</scope>
    <source>
        <strain evidence="6">M08but</strain>
    </source>
</reference>
<dbReference type="InterPro" id="IPR058923">
    <property type="entry name" value="RCC1-like_dom"/>
</dbReference>
<dbReference type="Gene3D" id="2.130.10.10">
    <property type="entry name" value="YVTN repeat-like/Quinoprotein amine dehydrogenase"/>
    <property type="match status" value="1"/>
</dbReference>
<dbReference type="RefSeq" id="WP_246904088.1">
    <property type="nucleotide sequence ID" value="NZ_JALJRB010000005.1"/>
</dbReference>
<dbReference type="PROSITE" id="PS50012">
    <property type="entry name" value="RCC1_3"/>
    <property type="match status" value="7"/>
</dbReference>
<keyword evidence="7" id="KW-1185">Reference proteome</keyword>
<dbReference type="Proteomes" id="UP001165427">
    <property type="component" value="Unassembled WGS sequence"/>
</dbReference>
<dbReference type="PROSITE" id="PS51257">
    <property type="entry name" value="PROKAR_LIPOPROTEIN"/>
    <property type="match status" value="1"/>
</dbReference>
<dbReference type="Pfam" id="PF25390">
    <property type="entry name" value="WD40_RLD"/>
    <property type="match status" value="1"/>
</dbReference>
<organism evidence="6 7">
    <name type="scientific">Desulfatitalea alkaliphila</name>
    <dbReference type="NCBI Taxonomy" id="2929485"/>
    <lineage>
        <taxon>Bacteria</taxon>
        <taxon>Pseudomonadati</taxon>
        <taxon>Thermodesulfobacteriota</taxon>
        <taxon>Desulfobacteria</taxon>
        <taxon>Desulfobacterales</taxon>
        <taxon>Desulfosarcinaceae</taxon>
        <taxon>Desulfatitalea</taxon>
    </lineage>
</organism>
<dbReference type="AlphaFoldDB" id="A0AA41UKA7"/>
<evidence type="ECO:0000256" key="2">
    <source>
        <dbReference type="ARBA" id="ARBA00022737"/>
    </source>
</evidence>
<sequence length="1181" mass="126882">MLKIKCRTKRSYDVLPILLICLFFGFVVLGCGGGGGGGGGEGAEQFNYSRYGKIDHLNDITLDLVWLDYSQAQISSGRIYGLERRPRVGEYIGLSVLNKDTGKLYYKIDLNTTNLNAFAIHGRYLFAMSSDNEISVFDVSSETNYIKLDSIPLSTCGHVQFMEVKNDLLYIIGTKGLNVVNISDCSNLFVVYSSEIDEAYKTEKEGGVVDARYLVVNHANGVGIYDINSSSDFKMVDYITCSGCRLETDSDRFYINGHYKSPIEIYRLDNSGVARKVGEVKSHIEGIGGFAASNGFLVVGGGIYNSDFGEYSRSYDVILYDVRHSEAPKVYDFLSINKEPHHGQSHQGTSLLFDGFRIWASNGTKITSIYSLVNTTSDLFVAPPEYHPPPGLYSTAQYVSISTATPGAIIRYTADGSIPTITNGFTYRTPIMVNADTVFRAIAYSGHDISEVSTASYSIGNNALHIVTTNSTSGGSVTPSSRSVQQGTVTTFHIMPENGFSIDSVETNCGSGGSWSGNVYTTPVIENSCSVTFVFKKGDIIVTASAGTGGSVSPNSRTVNNGSMTTFTVSPNAGYERGPATTNCGPGGSWSGDTYTTPVITEPCSVSFTFELSTPRQCFVETTSNNLGVYERHAVDCGNTATFSFDANSPLIGAKVITDCGGSGSWVGNIYRSPIITDSLCRIHFLTFEHIDAASAFYQNLILENDGMLWAWGANEGTFGDGTLTDSSTPIEIEGFDGGISVSAGLLHSLVLKSDGTVWAWGRGPLGDGISTNRTTSTVPIQVSELTKASRIAAGFYHSYALENSAVYAWGSNDYGQLGDGTTSSRTVPTRVLFNSQIRSIAAGGYHGLALQFGNVWSWGRNDSGQLGDGTFTNRPTPVQVLDLSGVISIVAGADHSLALKDDGTVWAWGANIYGQLGDGTTNDNAKPVKVQGLNGIVSLSAGGAHSLALKDDGTVWAWGLNNYGQLGDGTTTDRFTPVRVPGLHGIEMIAAGGLHSLARSINSTFWSWGRNNYGQLGDGTTTDRLTPVQVSGFNDGGEGGGEFPLLPESEAHFNVYGYRGIPYTNFINGPPPFEEFELIYNAKQSVDVDIPIDEFTMVWMETNFDYYYAPRPFGYDYIALDDGSGSMNNWYSSNIEGGPSGFLQAVSSKDGQVAYGKILVFPTGNASVLSVKTISSSELD</sequence>
<dbReference type="GO" id="GO:0005737">
    <property type="term" value="C:cytoplasm"/>
    <property type="evidence" value="ECO:0007669"/>
    <property type="project" value="TreeGrafter"/>
</dbReference>
<evidence type="ECO:0000259" key="4">
    <source>
        <dbReference type="Pfam" id="PF18998"/>
    </source>
</evidence>
<keyword evidence="1" id="KW-0344">Guanine-nucleotide releasing factor</keyword>
<keyword evidence="2" id="KW-0677">Repeat</keyword>
<protein>
    <submittedName>
        <fullName evidence="6">Chitobiase/beta-hexosaminidase C-terminal domain-containing protein</fullName>
    </submittedName>
</protein>
<dbReference type="SUPFAM" id="SSF101908">
    <property type="entry name" value="Putative isomerase YbhE"/>
    <property type="match status" value="1"/>
</dbReference>
<dbReference type="Gene3D" id="2.130.10.30">
    <property type="entry name" value="Regulator of chromosome condensation 1/beta-lactamase-inhibitor protein II"/>
    <property type="match status" value="3"/>
</dbReference>
<feature type="domain" description="Bacterial repeat" evidence="4">
    <location>
        <begin position="467"/>
        <end position="537"/>
    </location>
</feature>
<dbReference type="GO" id="GO:0005085">
    <property type="term" value="F:guanyl-nucleotide exchange factor activity"/>
    <property type="evidence" value="ECO:0007669"/>
    <property type="project" value="TreeGrafter"/>
</dbReference>
<dbReference type="PANTHER" id="PTHR45982:SF1">
    <property type="entry name" value="REGULATOR OF CHROMOSOME CONDENSATION"/>
    <property type="match status" value="1"/>
</dbReference>
<dbReference type="PROSITE" id="PS00626">
    <property type="entry name" value="RCC1_2"/>
    <property type="match status" value="1"/>
</dbReference>
<dbReference type="EMBL" id="JALJRB010000005">
    <property type="protein sequence ID" value="MCJ8500221.1"/>
    <property type="molecule type" value="Genomic_DNA"/>
</dbReference>
<dbReference type="SUPFAM" id="SSF50985">
    <property type="entry name" value="RCC1/BLIP-II"/>
    <property type="match status" value="1"/>
</dbReference>
<dbReference type="Pfam" id="PF00415">
    <property type="entry name" value="RCC1"/>
    <property type="match status" value="2"/>
</dbReference>
<dbReference type="PRINTS" id="PR00633">
    <property type="entry name" value="RCCNDNSATION"/>
</dbReference>
<dbReference type="InterPro" id="IPR000408">
    <property type="entry name" value="Reg_chr_condens"/>
</dbReference>
<dbReference type="InterPro" id="IPR051553">
    <property type="entry name" value="Ran_GTPase-activating"/>
</dbReference>
<evidence type="ECO:0000313" key="7">
    <source>
        <dbReference type="Proteomes" id="UP001165427"/>
    </source>
</evidence>
<keyword evidence="3" id="KW-1133">Transmembrane helix</keyword>
<proteinExistence type="predicted"/>
<dbReference type="InterPro" id="IPR015943">
    <property type="entry name" value="WD40/YVTN_repeat-like_dom_sf"/>
</dbReference>
<evidence type="ECO:0000256" key="1">
    <source>
        <dbReference type="ARBA" id="ARBA00022658"/>
    </source>
</evidence>
<evidence type="ECO:0000313" key="6">
    <source>
        <dbReference type="EMBL" id="MCJ8500221.1"/>
    </source>
</evidence>
<keyword evidence="3" id="KW-0812">Transmembrane</keyword>
<feature type="transmembrane region" description="Helical" evidence="3">
    <location>
        <begin position="12"/>
        <end position="30"/>
    </location>
</feature>
<feature type="domain" description="RCC1-like" evidence="5">
    <location>
        <begin position="699"/>
        <end position="949"/>
    </location>
</feature>
<dbReference type="InterPro" id="IPR026876">
    <property type="entry name" value="Fn3_assoc_repeat"/>
</dbReference>
<evidence type="ECO:0000259" key="5">
    <source>
        <dbReference type="Pfam" id="PF25390"/>
    </source>
</evidence>
<gene>
    <name evidence="6" type="ORF">MRX98_06515</name>
</gene>